<feature type="repeat" description="WD" evidence="3">
    <location>
        <begin position="373"/>
        <end position="404"/>
    </location>
</feature>
<gene>
    <name evidence="6" type="ORF">BO86DRAFT_404337</name>
</gene>
<feature type="repeat" description="WD" evidence="3">
    <location>
        <begin position="454"/>
        <end position="487"/>
    </location>
</feature>
<organism evidence="6 7">
    <name type="scientific">Aspergillus japonicus CBS 114.51</name>
    <dbReference type="NCBI Taxonomy" id="1448312"/>
    <lineage>
        <taxon>Eukaryota</taxon>
        <taxon>Fungi</taxon>
        <taxon>Dikarya</taxon>
        <taxon>Ascomycota</taxon>
        <taxon>Pezizomycotina</taxon>
        <taxon>Eurotiomycetes</taxon>
        <taxon>Eurotiomycetidae</taxon>
        <taxon>Eurotiales</taxon>
        <taxon>Aspergillaceae</taxon>
        <taxon>Aspergillus</taxon>
        <taxon>Aspergillus subgen. Circumdati</taxon>
    </lineage>
</organism>
<keyword evidence="5" id="KW-0732">Signal</keyword>
<evidence type="ECO:0000256" key="2">
    <source>
        <dbReference type="ARBA" id="ARBA00022737"/>
    </source>
</evidence>
<dbReference type="Pfam" id="PF00400">
    <property type="entry name" value="WD40"/>
    <property type="match status" value="1"/>
</dbReference>
<keyword evidence="7" id="KW-1185">Reference proteome</keyword>
<dbReference type="RefSeq" id="XP_025522680.1">
    <property type="nucleotide sequence ID" value="XM_025674004.1"/>
</dbReference>
<reference evidence="6 7" key="1">
    <citation type="submission" date="2018-02" db="EMBL/GenBank/DDBJ databases">
        <title>The genomes of Aspergillus section Nigri reveals drivers in fungal speciation.</title>
        <authorList>
            <consortium name="DOE Joint Genome Institute"/>
            <person name="Vesth T.C."/>
            <person name="Nybo J."/>
            <person name="Theobald S."/>
            <person name="Brandl J."/>
            <person name="Frisvad J.C."/>
            <person name="Nielsen K.F."/>
            <person name="Lyhne E.K."/>
            <person name="Kogle M.E."/>
            <person name="Kuo A."/>
            <person name="Riley R."/>
            <person name="Clum A."/>
            <person name="Nolan M."/>
            <person name="Lipzen A."/>
            <person name="Salamov A."/>
            <person name="Henrissat B."/>
            <person name="Wiebenga A."/>
            <person name="De vries R.P."/>
            <person name="Grigoriev I.V."/>
            <person name="Mortensen U.H."/>
            <person name="Andersen M.R."/>
            <person name="Baker S.E."/>
        </authorList>
    </citation>
    <scope>NUCLEOTIDE SEQUENCE [LARGE SCALE GENOMIC DNA]</scope>
    <source>
        <strain evidence="6 7">CBS 114.51</strain>
    </source>
</reference>
<dbReference type="Pfam" id="PF25168">
    <property type="entry name" value="Beta-prop_WDR36-Utp21_2nd"/>
    <property type="match status" value="1"/>
</dbReference>
<dbReference type="InterPro" id="IPR036322">
    <property type="entry name" value="WD40_repeat_dom_sf"/>
</dbReference>
<evidence type="ECO:0000313" key="6">
    <source>
        <dbReference type="EMBL" id="RAH76786.1"/>
    </source>
</evidence>
<feature type="chain" id="PRO_5035862029" evidence="5">
    <location>
        <begin position="25"/>
        <end position="528"/>
    </location>
</feature>
<proteinExistence type="predicted"/>
<protein>
    <submittedName>
        <fullName evidence="6">WD40 repeat-like protein</fullName>
    </submittedName>
</protein>
<evidence type="ECO:0000256" key="1">
    <source>
        <dbReference type="ARBA" id="ARBA00022574"/>
    </source>
</evidence>
<dbReference type="Proteomes" id="UP000249497">
    <property type="component" value="Unassembled WGS sequence"/>
</dbReference>
<dbReference type="OrthoDB" id="538223at2759"/>
<feature type="region of interest" description="Disordered" evidence="4">
    <location>
        <begin position="211"/>
        <end position="234"/>
    </location>
</feature>
<dbReference type="GeneID" id="37177696"/>
<dbReference type="EMBL" id="KZ824858">
    <property type="protein sequence ID" value="RAH76786.1"/>
    <property type="molecule type" value="Genomic_DNA"/>
</dbReference>
<dbReference type="AlphaFoldDB" id="A0A8T8WLZ1"/>
<evidence type="ECO:0000313" key="7">
    <source>
        <dbReference type="Proteomes" id="UP000249497"/>
    </source>
</evidence>
<accession>A0A8T8WLZ1</accession>
<dbReference type="InterPro" id="IPR019775">
    <property type="entry name" value="WD40_repeat_CS"/>
</dbReference>
<dbReference type="PROSITE" id="PS50082">
    <property type="entry name" value="WD_REPEATS_2"/>
    <property type="match status" value="3"/>
</dbReference>
<evidence type="ECO:0000256" key="4">
    <source>
        <dbReference type="SAM" id="MobiDB-lite"/>
    </source>
</evidence>
<name>A0A8T8WLZ1_ASPJA</name>
<dbReference type="InterPro" id="IPR020472">
    <property type="entry name" value="WD40_PAC1"/>
</dbReference>
<dbReference type="Gene3D" id="2.130.10.10">
    <property type="entry name" value="YVTN repeat-like/Quinoprotein amine dehydrogenase"/>
    <property type="match status" value="2"/>
</dbReference>
<dbReference type="PANTHER" id="PTHR19848:SF8">
    <property type="entry name" value="F-BOX AND WD REPEAT DOMAIN CONTAINING 7"/>
    <property type="match status" value="1"/>
</dbReference>
<sequence>MRFNAFIFSALCVSPLAWIDAVSAADSCKALADETVTDLSDCCSGTLPRNETVNFNLVEISCGQRPASTGAISRYKMNSALNCVSLILRGERALVASWDPVRKECWHTKAGDPPLTSAPGFLLMRYQEEMEQEDCTIRVKQVEDKCRQDMAAEQTKCDQDKAGDKAKCDQDKTTLENECNKKLEDQKQSSKQQCALKTECEKKLDDQRKESQDQLQQCRREGQSHLGNGAWPKNDAMTNKRLAATALAYSPSNPNQVVTVDFARNIDIHDVTTAQTTRLATMQSSDGVATSIAWHPDGQSVMVACYYGVVKLYTVGPPGTTSTIYTLLDEKKETKGTKVAFSPDGKTAVAGLEDGRVLLWDVTSRTRLPISAQDKHSAAVNGLTFSSKDGTLVTASSDKTIKFWTGGKVVQTHPLNVEVRSVAFSPSGVHLACGLQDSSIKILDAASQTQRRDLRAHASAVVDVAFSADGNALLSASEDRTVRVWSLIGDYAQTTDTDKKAQAIAVSPGGNSLAVLFDMRPVVFYAKP</sequence>
<feature type="signal peptide" evidence="5">
    <location>
        <begin position="1"/>
        <end position="24"/>
    </location>
</feature>
<dbReference type="PROSITE" id="PS00678">
    <property type="entry name" value="WD_REPEATS_1"/>
    <property type="match status" value="1"/>
</dbReference>
<dbReference type="PANTHER" id="PTHR19848">
    <property type="entry name" value="WD40 REPEAT PROTEIN"/>
    <property type="match status" value="1"/>
</dbReference>
<feature type="compositionally biased region" description="Basic and acidic residues" evidence="4">
    <location>
        <begin position="211"/>
        <end position="223"/>
    </location>
</feature>
<dbReference type="InterPro" id="IPR001680">
    <property type="entry name" value="WD40_rpt"/>
</dbReference>
<dbReference type="SMART" id="SM00320">
    <property type="entry name" value="WD40"/>
    <property type="match status" value="6"/>
</dbReference>
<evidence type="ECO:0000256" key="3">
    <source>
        <dbReference type="PROSITE-ProRule" id="PRU00221"/>
    </source>
</evidence>
<dbReference type="PROSITE" id="PS50294">
    <property type="entry name" value="WD_REPEATS_REGION"/>
    <property type="match status" value="2"/>
</dbReference>
<dbReference type="PRINTS" id="PR00320">
    <property type="entry name" value="GPROTEINBRPT"/>
</dbReference>
<keyword evidence="2" id="KW-0677">Repeat</keyword>
<dbReference type="InterPro" id="IPR015943">
    <property type="entry name" value="WD40/YVTN_repeat-like_dom_sf"/>
</dbReference>
<dbReference type="SUPFAM" id="SSF50978">
    <property type="entry name" value="WD40 repeat-like"/>
    <property type="match status" value="1"/>
</dbReference>
<feature type="repeat" description="WD" evidence="3">
    <location>
        <begin position="339"/>
        <end position="370"/>
    </location>
</feature>
<keyword evidence="1 3" id="KW-0853">WD repeat</keyword>
<evidence type="ECO:0000256" key="5">
    <source>
        <dbReference type="SAM" id="SignalP"/>
    </source>
</evidence>